<gene>
    <name evidence="2" type="ORF">Maq22A_c28445</name>
</gene>
<organism evidence="2 3">
    <name type="scientific">Methylobacterium aquaticum</name>
    <dbReference type="NCBI Taxonomy" id="270351"/>
    <lineage>
        <taxon>Bacteria</taxon>
        <taxon>Pseudomonadati</taxon>
        <taxon>Pseudomonadota</taxon>
        <taxon>Alphaproteobacteria</taxon>
        <taxon>Hyphomicrobiales</taxon>
        <taxon>Methylobacteriaceae</taxon>
        <taxon>Methylobacterium</taxon>
    </lineage>
</organism>
<evidence type="ECO:0000313" key="3">
    <source>
        <dbReference type="Proteomes" id="UP000061432"/>
    </source>
</evidence>
<proteinExistence type="predicted"/>
<dbReference type="AlphaFoldDB" id="A0A1Y0ZGT1"/>
<feature type="compositionally biased region" description="Low complexity" evidence="1">
    <location>
        <begin position="119"/>
        <end position="135"/>
    </location>
</feature>
<evidence type="ECO:0000256" key="1">
    <source>
        <dbReference type="SAM" id="MobiDB-lite"/>
    </source>
</evidence>
<reference evidence="2 3" key="1">
    <citation type="journal article" date="2015" name="Genome Announc.">
        <title>Complete Genome Sequence of Methylobacterium aquaticum Strain 22A, Isolated from Racomitrium japonicum Moss.</title>
        <authorList>
            <person name="Tani A."/>
            <person name="Ogura Y."/>
            <person name="Hayashi T."/>
            <person name="Kimbara K."/>
        </authorList>
    </citation>
    <scope>NUCLEOTIDE SEQUENCE [LARGE SCALE GENOMIC DNA]</scope>
    <source>
        <strain evidence="2 3">MA-22A</strain>
    </source>
</reference>
<dbReference type="KEGG" id="maqu:Maq22A_c28445"/>
<feature type="compositionally biased region" description="Pro residues" evidence="1">
    <location>
        <begin position="103"/>
        <end position="118"/>
    </location>
</feature>
<protein>
    <submittedName>
        <fullName evidence="2">Uncharacterized protein</fullName>
    </submittedName>
</protein>
<dbReference type="EMBL" id="AP014704">
    <property type="protein sequence ID" value="BAR47195.1"/>
    <property type="molecule type" value="Genomic_DNA"/>
</dbReference>
<reference evidence="3" key="2">
    <citation type="submission" date="2015-01" db="EMBL/GenBank/DDBJ databases">
        <title>Complete genome sequence of Methylobacterium aquaticum strain 22A.</title>
        <authorList>
            <person name="Tani A."/>
            <person name="Ogura Y."/>
            <person name="Hayashi T."/>
        </authorList>
    </citation>
    <scope>NUCLEOTIDE SEQUENCE [LARGE SCALE GENOMIC DNA]</scope>
    <source>
        <strain evidence="3">MA-22A</strain>
    </source>
</reference>
<dbReference type="Proteomes" id="UP000061432">
    <property type="component" value="Chromosome"/>
</dbReference>
<name>A0A1Y0ZGT1_9HYPH</name>
<feature type="region of interest" description="Disordered" evidence="1">
    <location>
        <begin position="103"/>
        <end position="215"/>
    </location>
</feature>
<dbReference type="STRING" id="270351.Maq22A_c28445"/>
<sequence length="215" mass="22490">MDSQRVSYVDYMEERISSLRQGFAGWLRIRVCVDRHRTLRGAASDSAGIPGVRASDSACPRIGFGVGPRPSPRNPAGFDSPPRIELCAAGRSGIRPRIELCAAPPPVLHRDPPTPPTGLPAGPATADPQDGAQDGAQGGAQGLAQPGHRAAAAGRARTPEPSARASTASPRAFGGRFGGRFGGPVPDSARDNGDESRESWDNPSRATESREPNRA</sequence>
<feature type="compositionally biased region" description="Low complexity" evidence="1">
    <location>
        <begin position="142"/>
        <end position="174"/>
    </location>
</feature>
<accession>A0A1Y0ZGT1</accession>
<evidence type="ECO:0000313" key="2">
    <source>
        <dbReference type="EMBL" id="BAR47195.1"/>
    </source>
</evidence>
<feature type="compositionally biased region" description="Basic and acidic residues" evidence="1">
    <location>
        <begin position="188"/>
        <end position="200"/>
    </location>
</feature>